<organism evidence="1 2">
    <name type="scientific">Ranatra chinensis</name>
    <dbReference type="NCBI Taxonomy" id="642074"/>
    <lineage>
        <taxon>Eukaryota</taxon>
        <taxon>Metazoa</taxon>
        <taxon>Ecdysozoa</taxon>
        <taxon>Arthropoda</taxon>
        <taxon>Hexapoda</taxon>
        <taxon>Insecta</taxon>
        <taxon>Pterygota</taxon>
        <taxon>Neoptera</taxon>
        <taxon>Paraneoptera</taxon>
        <taxon>Hemiptera</taxon>
        <taxon>Heteroptera</taxon>
        <taxon>Panheteroptera</taxon>
        <taxon>Nepomorpha</taxon>
        <taxon>Nepidae</taxon>
        <taxon>Ranatrinae</taxon>
        <taxon>Ranatra</taxon>
    </lineage>
</organism>
<dbReference type="EMBL" id="JBFDAA010000007">
    <property type="protein sequence ID" value="KAL1131140.1"/>
    <property type="molecule type" value="Genomic_DNA"/>
</dbReference>
<sequence>MFHKNKTQETTEKDRLMAVPSPAASFGGLEDRARESTQFWALSVDMRFKSHVVIASLLAVVYSSSVYHKFFIEDVRNCPSQMGLVDVSSMRVHRVDRTKVTLRGDIIIKADLPNDTMATLTVHELKNRRWVPTALSIHDVNICEFTKTDRFFFPPLQRMSGLPKGCPFLKVSNTTTSQLLLATVRDTPHRF</sequence>
<dbReference type="PANTHER" id="PTHR21112:SF13">
    <property type="entry name" value="CHEMOSENSORY PROTEIN A 7A"/>
    <property type="match status" value="1"/>
</dbReference>
<proteinExistence type="predicted"/>
<evidence type="ECO:0000313" key="2">
    <source>
        <dbReference type="Proteomes" id="UP001558652"/>
    </source>
</evidence>
<dbReference type="PANTHER" id="PTHR21112">
    <property type="entry name" value="CHEMOSENSORY PROTEIN A 29A-RELATED"/>
    <property type="match status" value="1"/>
</dbReference>
<name>A0ABD0YIW3_9HEMI</name>
<protein>
    <submittedName>
        <fullName evidence="1">Uncharacterized protein</fullName>
    </submittedName>
</protein>
<evidence type="ECO:0000313" key="1">
    <source>
        <dbReference type="EMBL" id="KAL1131140.1"/>
    </source>
</evidence>
<reference evidence="1 2" key="1">
    <citation type="submission" date="2024-07" db="EMBL/GenBank/DDBJ databases">
        <title>Chromosome-level genome assembly of the water stick insect Ranatra chinensis (Heteroptera: Nepidae).</title>
        <authorList>
            <person name="Liu X."/>
        </authorList>
    </citation>
    <scope>NUCLEOTIDE SEQUENCE [LARGE SCALE GENOMIC DNA]</scope>
    <source>
        <strain evidence="1">Cailab_2021Rc</strain>
        <tissue evidence="1">Muscle</tissue>
    </source>
</reference>
<keyword evidence="2" id="KW-1185">Reference proteome</keyword>
<comment type="caution">
    <text evidence="1">The sequence shown here is derived from an EMBL/GenBank/DDBJ whole genome shotgun (WGS) entry which is preliminary data.</text>
</comment>
<dbReference type="Proteomes" id="UP001558652">
    <property type="component" value="Unassembled WGS sequence"/>
</dbReference>
<gene>
    <name evidence="1" type="ORF">AAG570_012377</name>
</gene>
<dbReference type="AlphaFoldDB" id="A0ABD0YIW3"/>
<accession>A0ABD0YIW3</accession>